<proteinExistence type="predicted"/>
<evidence type="ECO:0000313" key="1">
    <source>
        <dbReference type="EMBL" id="AXT46612.1"/>
    </source>
</evidence>
<protein>
    <recommendedName>
        <fullName evidence="3">HK97 gp10 family phage protein</fullName>
    </recommendedName>
</protein>
<evidence type="ECO:0008006" key="3">
    <source>
        <dbReference type="Google" id="ProtNLM"/>
    </source>
</evidence>
<dbReference type="Pfam" id="PF04883">
    <property type="entry name" value="HK97-gp10_like"/>
    <property type="match status" value="1"/>
</dbReference>
<dbReference type="AlphaFoldDB" id="A0AAD0RQD0"/>
<evidence type="ECO:0000313" key="2">
    <source>
        <dbReference type="Proteomes" id="UP000259465"/>
    </source>
</evidence>
<organism evidence="1 2">
    <name type="scientific">Chromobacterium rhizoryzae</name>
    <dbReference type="NCBI Taxonomy" id="1778675"/>
    <lineage>
        <taxon>Bacteria</taxon>
        <taxon>Pseudomonadati</taxon>
        <taxon>Pseudomonadota</taxon>
        <taxon>Betaproteobacteria</taxon>
        <taxon>Neisseriales</taxon>
        <taxon>Chromobacteriaceae</taxon>
        <taxon>Chromobacterium</taxon>
    </lineage>
</organism>
<dbReference type="NCBIfam" id="TIGR01725">
    <property type="entry name" value="phge_HK97_gp10"/>
    <property type="match status" value="1"/>
</dbReference>
<keyword evidence="2" id="KW-1185">Reference proteome</keyword>
<dbReference type="RefSeq" id="WP_019100060.1">
    <property type="nucleotide sequence ID" value="NZ_CP031968.1"/>
</dbReference>
<accession>A0AAD0RQD0</accession>
<dbReference type="InterPro" id="IPR010064">
    <property type="entry name" value="HK97-gp10_tail"/>
</dbReference>
<dbReference type="Proteomes" id="UP000259465">
    <property type="component" value="Chromosome"/>
</dbReference>
<gene>
    <name evidence="1" type="ORF">D1345_10605</name>
</gene>
<dbReference type="KEGG" id="crz:D1345_10605"/>
<name>A0AAD0RQD0_9NEIS</name>
<dbReference type="EMBL" id="CP031968">
    <property type="protein sequence ID" value="AXT46612.1"/>
    <property type="molecule type" value="Genomic_DNA"/>
</dbReference>
<reference evidence="1 2" key="1">
    <citation type="submission" date="2018-08" db="EMBL/GenBank/DDBJ databases">
        <title>Complete genome sequence of JP2-74.</title>
        <authorList>
            <person name="Wu L."/>
        </authorList>
    </citation>
    <scope>NUCLEOTIDE SEQUENCE [LARGE SCALE GENOMIC DNA]</scope>
    <source>
        <strain evidence="1 2">JP2-74</strain>
    </source>
</reference>
<sequence length="162" mass="17823">MDVSLKADDARSQIFARLEGLAGAVEERRELSRPLLAGVKIIMRRAKQLAPRDSGFLRSQIIAWTNVRKTDAPLTGFVTVATRAKRNRAGELSRAKLAAKASKGRKTDLVTAYYGRFIEQGTSKMDPHPYLSRAVDEVGDEAKEAVLDGARGVLLKMVEARL</sequence>